<evidence type="ECO:0000313" key="1">
    <source>
        <dbReference type="EMBL" id="MFK9079821.1"/>
    </source>
</evidence>
<dbReference type="Proteomes" id="UP001622950">
    <property type="component" value="Unassembled WGS sequence"/>
</dbReference>
<sequence length="386" mass="42298">MTPLEAATHDDPYGYYSHLRQQKELFFDADLGLWIASGATAVEAILGNPDCRVRPLHEPIPPAIAQGAAGLVFGRLMRMNEGARHRCPRMAFEPALASIEMEGVADIVSRLVATLDKSLETTDELMFTLPVCVIASLIGLPSSRMQDVAKLTRDFVACLSPLSDETQLDKAHSGAIQLGQVFSALLNDPESDSALLTRIRSESKAAEWEDPEALIANLIGLMSQTCEATAGLIGNTLVALHRNPDLIEDGQPTPMLVAELVAEVARYDSPVQNTRRFVAKRCTIGDSVLEAGDTVLVLLASANRDPCLNPDPDSFLLKRSKRRTFSFGSGRHECPGQQLALAIASEAILLWLQRQSFPSARSYRWRYLPSLNGRIPKFHPTQETQQ</sequence>
<evidence type="ECO:0000313" key="2">
    <source>
        <dbReference type="Proteomes" id="UP001622950"/>
    </source>
</evidence>
<keyword evidence="2" id="KW-1185">Reference proteome</keyword>
<proteinExistence type="predicted"/>
<organism evidence="1 2">
    <name type="scientific">Pseudomonas neuropathica</name>
    <dbReference type="NCBI Taxonomy" id="2730425"/>
    <lineage>
        <taxon>Bacteria</taxon>
        <taxon>Pseudomonadati</taxon>
        <taxon>Pseudomonadota</taxon>
        <taxon>Gammaproteobacteria</taxon>
        <taxon>Pseudomonadales</taxon>
        <taxon>Pseudomonadaceae</taxon>
        <taxon>Pseudomonas</taxon>
    </lineage>
</organism>
<gene>
    <name evidence="1" type="ORF">ACJEBM_03920</name>
</gene>
<dbReference type="EMBL" id="JBJHQE010000003">
    <property type="protein sequence ID" value="MFK9079821.1"/>
    <property type="molecule type" value="Genomic_DNA"/>
</dbReference>
<reference evidence="1" key="1">
    <citation type="submission" date="2024-11" db="EMBL/GenBank/DDBJ databases">
        <authorList>
            <person name="Lucas J.A."/>
        </authorList>
    </citation>
    <scope>NUCLEOTIDE SEQUENCE</scope>
    <source>
        <strain evidence="1">Z 8.8</strain>
    </source>
</reference>
<name>A0ACC7MMN6_9PSED</name>
<accession>A0ACC7MMN6</accession>
<comment type="caution">
    <text evidence="1">The sequence shown here is derived from an EMBL/GenBank/DDBJ whole genome shotgun (WGS) entry which is preliminary data.</text>
</comment>
<protein>
    <submittedName>
        <fullName evidence="1">Cytochrome P450</fullName>
    </submittedName>
</protein>